<gene>
    <name evidence="1" type="ORF">BECKH772A_GA0070896_1000847</name>
    <name evidence="2" type="ORF">BECKH772B_GA0070898_100344</name>
    <name evidence="3" type="ORF">BECKH772C_GA0070978_100013</name>
</gene>
<reference evidence="1" key="1">
    <citation type="submission" date="2019-02" db="EMBL/GenBank/DDBJ databases">
        <authorList>
            <person name="Gruber-Vodicka R. H."/>
            <person name="Seah K. B. B."/>
        </authorList>
    </citation>
    <scope>NUCLEOTIDE SEQUENCE</scope>
    <source>
        <strain evidence="3">BECK_SA2B12</strain>
        <strain evidence="1">BECK_SA2B15</strain>
        <strain evidence="2">BECK_SA2B20</strain>
    </source>
</reference>
<dbReference type="GO" id="GO:0016740">
    <property type="term" value="F:transferase activity"/>
    <property type="evidence" value="ECO:0007669"/>
    <property type="project" value="UniProtKB-KW"/>
</dbReference>
<dbReference type="InterPro" id="IPR027417">
    <property type="entry name" value="P-loop_NTPase"/>
</dbReference>
<name>A0A450U963_9GAMM</name>
<dbReference type="PANTHER" id="PTHR36451:SF1">
    <property type="entry name" value="OMEGA-HYDROXY-BETA-DIHYDROMENAQUINONE-9 SULFOTRANSFERASE STF3"/>
    <property type="match status" value="1"/>
</dbReference>
<dbReference type="PANTHER" id="PTHR36451">
    <property type="entry name" value="PAPS-DEPENDENT SULFOTRANSFERASE STF3"/>
    <property type="match status" value="1"/>
</dbReference>
<protein>
    <submittedName>
        <fullName evidence="1">Sulfotransferase family protein</fullName>
    </submittedName>
</protein>
<evidence type="ECO:0000313" key="3">
    <source>
        <dbReference type="EMBL" id="VFJ94764.1"/>
    </source>
</evidence>
<accession>A0A450U963</accession>
<evidence type="ECO:0000313" key="1">
    <source>
        <dbReference type="EMBL" id="VFJ88478.1"/>
    </source>
</evidence>
<evidence type="ECO:0000313" key="2">
    <source>
        <dbReference type="EMBL" id="VFJ92797.1"/>
    </source>
</evidence>
<organism evidence="1">
    <name type="scientific">Candidatus Kentrum eta</name>
    <dbReference type="NCBI Taxonomy" id="2126337"/>
    <lineage>
        <taxon>Bacteria</taxon>
        <taxon>Pseudomonadati</taxon>
        <taxon>Pseudomonadota</taxon>
        <taxon>Gammaproteobacteria</taxon>
        <taxon>Candidatus Kentrum</taxon>
    </lineage>
</organism>
<sequence>MPLASRNTLNRSLLTALCADALLEKAARQTGLADFGGDAFREPLEILLQSLREEGRLSTRGVFIMGQTLPRLLTNRLLTEQAFADNPAMNDTPIHRPLFILDLPRTGTTLLHNLLACDPNARWLPLWAGLYPASPPGSLRDDPRIGQAEKWIATFEKAVPRFATAHKLSARGPEECLWLMEHTFADIIFELRAHVPGYAQWLAAHEADVGIYRYFRRQLRMLAARSRDRHPWSRHWVLKAPRHLPGLSGLLAVFPDARMVQTHRDPAAVLPSLCSLCAILRSAFSDRVDKHAIGAHWQGRMGRIAQQAGAARGLAEPGRFLDVHYDDLVGDPIGVARRIYGHHGYEYSERFEANMRGWLADNRQHKYGAHRYTLEEYGLDGARIRNDFARQEGAYRVSSFTARDAGR</sequence>
<dbReference type="Gene3D" id="3.40.50.300">
    <property type="entry name" value="P-loop containing nucleotide triphosphate hydrolases"/>
    <property type="match status" value="1"/>
</dbReference>
<dbReference type="AlphaFoldDB" id="A0A450U963"/>
<proteinExistence type="predicted"/>
<dbReference type="EMBL" id="CAADFI010000034">
    <property type="protein sequence ID" value="VFJ92797.1"/>
    <property type="molecule type" value="Genomic_DNA"/>
</dbReference>
<dbReference type="EMBL" id="CAADFJ010000001">
    <property type="protein sequence ID" value="VFJ94764.1"/>
    <property type="molecule type" value="Genomic_DNA"/>
</dbReference>
<dbReference type="SUPFAM" id="SSF52540">
    <property type="entry name" value="P-loop containing nucleoside triphosphate hydrolases"/>
    <property type="match status" value="1"/>
</dbReference>
<dbReference type="Pfam" id="PF13469">
    <property type="entry name" value="Sulfotransfer_3"/>
    <property type="match status" value="1"/>
</dbReference>
<dbReference type="EMBL" id="CAADFG010000008">
    <property type="protein sequence ID" value="VFJ88478.1"/>
    <property type="molecule type" value="Genomic_DNA"/>
</dbReference>
<dbReference type="InterPro" id="IPR052736">
    <property type="entry name" value="Stf3_sulfotransferase"/>
</dbReference>
<keyword evidence="1" id="KW-0808">Transferase</keyword>